<dbReference type="SMART" id="SM00317">
    <property type="entry name" value="SET"/>
    <property type="match status" value="1"/>
</dbReference>
<dbReference type="SMART" id="SM00298">
    <property type="entry name" value="CHROMO"/>
    <property type="match status" value="1"/>
</dbReference>
<dbReference type="InterPro" id="IPR023779">
    <property type="entry name" value="Chromodomain_CS"/>
</dbReference>
<keyword evidence="8" id="KW-0862">Zinc</keyword>
<dbReference type="Pfam" id="PF00385">
    <property type="entry name" value="Chromo"/>
    <property type="match status" value="1"/>
</dbReference>
<dbReference type="EMBL" id="CAXLJM020000068">
    <property type="protein sequence ID" value="CAL8123341.1"/>
    <property type="molecule type" value="Genomic_DNA"/>
</dbReference>
<dbReference type="SMART" id="SM00468">
    <property type="entry name" value="PreSET"/>
    <property type="match status" value="1"/>
</dbReference>
<evidence type="ECO:0000313" key="17">
    <source>
        <dbReference type="Proteomes" id="UP001642540"/>
    </source>
</evidence>
<dbReference type="CDD" id="cd00024">
    <property type="entry name" value="CD_CSD"/>
    <property type="match status" value="1"/>
</dbReference>
<feature type="domain" description="SET" evidence="13">
    <location>
        <begin position="692"/>
        <end position="826"/>
    </location>
</feature>
<dbReference type="PROSITE" id="PS50867">
    <property type="entry name" value="PRE_SET"/>
    <property type="match status" value="1"/>
</dbReference>
<dbReference type="PANTHER" id="PTHR46223:SF4">
    <property type="entry name" value="HISTONE-LYSINE N-METHYLTRANSFERASE-RELATED"/>
    <property type="match status" value="1"/>
</dbReference>
<name>A0ABP1RB18_9HEXA</name>
<dbReference type="InterPro" id="IPR023780">
    <property type="entry name" value="Chromo_domain"/>
</dbReference>
<evidence type="ECO:0000313" key="16">
    <source>
        <dbReference type="EMBL" id="CAL8123341.1"/>
    </source>
</evidence>
<evidence type="ECO:0000256" key="3">
    <source>
        <dbReference type="ARBA" id="ARBA00022454"/>
    </source>
</evidence>
<dbReference type="InterPro" id="IPR016197">
    <property type="entry name" value="Chromo-like_dom_sf"/>
</dbReference>
<reference evidence="16 17" key="1">
    <citation type="submission" date="2024-08" db="EMBL/GenBank/DDBJ databases">
        <authorList>
            <person name="Cucini C."/>
            <person name="Frati F."/>
        </authorList>
    </citation>
    <scope>NUCLEOTIDE SEQUENCE [LARGE SCALE GENOMIC DNA]</scope>
</reference>
<gene>
    <name evidence="16" type="ORF">ODALV1_LOCUS20170</name>
</gene>
<dbReference type="PROSITE" id="PS50013">
    <property type="entry name" value="CHROMO_2"/>
    <property type="match status" value="1"/>
</dbReference>
<evidence type="ECO:0000256" key="7">
    <source>
        <dbReference type="ARBA" id="ARBA00022723"/>
    </source>
</evidence>
<dbReference type="PANTHER" id="PTHR46223">
    <property type="entry name" value="HISTONE-LYSINE N-METHYLTRANSFERASE SUV39H"/>
    <property type="match status" value="1"/>
</dbReference>
<evidence type="ECO:0000256" key="6">
    <source>
        <dbReference type="ARBA" id="ARBA00022691"/>
    </source>
</evidence>
<evidence type="ECO:0000256" key="1">
    <source>
        <dbReference type="ARBA" id="ARBA00004123"/>
    </source>
</evidence>
<keyword evidence="7" id="KW-0479">Metal-binding</keyword>
<keyword evidence="5" id="KW-0808">Transferase</keyword>
<evidence type="ECO:0000256" key="4">
    <source>
        <dbReference type="ARBA" id="ARBA00022603"/>
    </source>
</evidence>
<dbReference type="InterPro" id="IPR000953">
    <property type="entry name" value="Chromo/chromo_shadow_dom"/>
</dbReference>
<keyword evidence="3" id="KW-0158">Chromosome</keyword>
<keyword evidence="10" id="KW-0137">Centromere</keyword>
<evidence type="ECO:0000256" key="5">
    <source>
        <dbReference type="ARBA" id="ARBA00022679"/>
    </source>
</evidence>
<organism evidence="16 17">
    <name type="scientific">Orchesella dallaii</name>
    <dbReference type="NCBI Taxonomy" id="48710"/>
    <lineage>
        <taxon>Eukaryota</taxon>
        <taxon>Metazoa</taxon>
        <taxon>Ecdysozoa</taxon>
        <taxon>Arthropoda</taxon>
        <taxon>Hexapoda</taxon>
        <taxon>Collembola</taxon>
        <taxon>Entomobryomorpha</taxon>
        <taxon>Entomobryoidea</taxon>
        <taxon>Orchesellidae</taxon>
        <taxon>Orchesellinae</taxon>
        <taxon>Orchesella</taxon>
    </lineage>
</organism>
<dbReference type="InterPro" id="IPR050973">
    <property type="entry name" value="H3K9_Histone-Lys_N-MTase"/>
</dbReference>
<dbReference type="Pfam" id="PF05033">
    <property type="entry name" value="Pre-SET"/>
    <property type="match status" value="1"/>
</dbReference>
<comment type="caution">
    <text evidence="16">The sequence shown here is derived from an EMBL/GenBank/DDBJ whole genome shotgun (WGS) entry which is preliminary data.</text>
</comment>
<evidence type="ECO:0000256" key="9">
    <source>
        <dbReference type="ARBA" id="ARBA00023242"/>
    </source>
</evidence>
<evidence type="ECO:0000256" key="10">
    <source>
        <dbReference type="ARBA" id="ARBA00023328"/>
    </source>
</evidence>
<evidence type="ECO:0000259" key="15">
    <source>
        <dbReference type="PROSITE" id="PS50868"/>
    </source>
</evidence>
<evidence type="ECO:0000259" key="14">
    <source>
        <dbReference type="PROSITE" id="PS50867"/>
    </source>
</evidence>
<dbReference type="SUPFAM" id="SSF82199">
    <property type="entry name" value="SET domain"/>
    <property type="match status" value="1"/>
</dbReference>
<evidence type="ECO:0000256" key="8">
    <source>
        <dbReference type="ARBA" id="ARBA00022833"/>
    </source>
</evidence>
<keyword evidence="4" id="KW-0489">Methyltransferase</keyword>
<dbReference type="Gene3D" id="2.170.270.10">
    <property type="entry name" value="SET domain"/>
    <property type="match status" value="1"/>
</dbReference>
<dbReference type="PROSITE" id="PS50868">
    <property type="entry name" value="POST_SET"/>
    <property type="match status" value="1"/>
</dbReference>
<feature type="compositionally biased region" description="Basic and acidic residues" evidence="11">
    <location>
        <begin position="345"/>
        <end position="354"/>
    </location>
</feature>
<feature type="compositionally biased region" description="Basic and acidic residues" evidence="11">
    <location>
        <begin position="323"/>
        <end position="337"/>
    </location>
</feature>
<proteinExistence type="predicted"/>
<dbReference type="Pfam" id="PF00856">
    <property type="entry name" value="SET"/>
    <property type="match status" value="1"/>
</dbReference>
<evidence type="ECO:0000259" key="13">
    <source>
        <dbReference type="PROSITE" id="PS50280"/>
    </source>
</evidence>
<evidence type="ECO:0008006" key="18">
    <source>
        <dbReference type="Google" id="ProtNLM"/>
    </source>
</evidence>
<feature type="compositionally biased region" description="Low complexity" evidence="11">
    <location>
        <begin position="248"/>
        <end position="259"/>
    </location>
</feature>
<feature type="domain" description="Pre-SET" evidence="14">
    <location>
        <begin position="623"/>
        <end position="685"/>
    </location>
</feature>
<feature type="domain" description="Post-SET" evidence="15">
    <location>
        <begin position="884"/>
        <end position="900"/>
    </location>
</feature>
<dbReference type="InterPro" id="IPR003616">
    <property type="entry name" value="Post-SET_dom"/>
</dbReference>
<dbReference type="InterPro" id="IPR001214">
    <property type="entry name" value="SET_dom"/>
</dbReference>
<feature type="domain" description="Chromo" evidence="12">
    <location>
        <begin position="373"/>
        <end position="425"/>
    </location>
</feature>
<accession>A0ABP1RB18</accession>
<evidence type="ECO:0000256" key="11">
    <source>
        <dbReference type="SAM" id="MobiDB-lite"/>
    </source>
</evidence>
<sequence>MSSEVTVTSRPQIRDLFGYRVEKGIDVYHVEWESSESKPSWESEKSIADIKQGQASLVAFWGRKILDDDFKMDVKIKFLDKMQYWLNATRSSEKFADNFKTAVSSKKRHRSFSEDHDDNNFNGIKQPKLISKCEPFFNGDGHLFSNCDIQGHILDTEKLPLSLSIEFGKILQITKDLDSNTNRYLILWHYQTFETAETLYLSDPVLMEFSNASKEGLDVPSRILQRNRQVGRLPAPAVLQCTDKKSSDSASDISTASTTPPQWESEHEEEMHFYNNGAIDSTNISRDEIGCQTDFELDPFTCQYCRCKLGEAVRLSSLRHRKKDESKVAEEEVESSKSRGARKNTTSEKAKGARAENGTAENDDDDDLVEIEYEVEKIVDYRINEETNADEYYIKWKGYIADYNTWEPESNLSCTKTLVSFYVERVGARRNWVAMNSINLENGGKKGPKIPLLPPLLEIITKNLSQETPIADAEVLVILNELDIFHAIIDAMKENQKTNGGSLFCCPLLFQAAYRISKKISKSKRWSLSKLRKFMLALVENTLSYADLRDIRHQLMMLEAGRRKELVLKDLKEWEKHLNTIAQGRPEIKVENQYDLCGPPMDFKYINDNALGSGVKFPDDPMEGCDCEEGCGKEKTQICCPTKHGKVLAYTSSKRLRVLPGYPIYECNKRCKCGPDCANRVVQDGTVSLSGTKLCIFRTENNRGWGVKTLKKIKKGTFVCLYAGEIITTEEAESRGQIYENQLGASYLFDLDYYTYEGETGEEESCPYTIDATKTGNIAHFVNHSCDPNLCVFNVWADCVDQNLPKLAFFALRDINRDEELTYDYGSNGSEPTVQLTEPVPFSSPVKETGIQEDSEDNLDFDSTIMTMSSPAKNRLKPATVSAARRPCLCGAKNCRKVAFWLLSTSTLDFTSAAEGNGNLIALRTTPYDEVIPIPYFLPPAYIDDRIQLLIHQYFKDSRDKAEAQEYLQTIWYYNPVYSMLAMVDQMSRKQYSYAEYGDPCHPDSYLDENKARIDQYIAESNFSKPTPLSAGPHFFTLDSWWEILANTVEYLWRKNMLAASKVCDYRGRRLMCHYNASIGEATCICPIAIGGPRLVGQKGWVCGIEMGTPCNYTTASRREATTHSTEVLHERESQKACFGNSYCTGDMFSNSTTCHCWSVMKIEERSKRTVLFNATVVGDRCNRLEEPTNLKWGKWNVALTIIWFSFFLVIFLIPHWDDLHSRVFPAYYKHQFVNKKYHPPKKIPRESHDVKMDPEIKEYIEKNAVTVDINDPNYFEMVDAVDQDPDVGPYERFVDVPIGSNNFHSFEWPTVHKYDTWF</sequence>
<feature type="region of interest" description="Disordered" evidence="11">
    <location>
        <begin position="243"/>
        <end position="268"/>
    </location>
</feature>
<dbReference type="CDD" id="cd10542">
    <property type="entry name" value="SET_SUV39H"/>
    <property type="match status" value="1"/>
</dbReference>
<dbReference type="Proteomes" id="UP001642540">
    <property type="component" value="Unassembled WGS sequence"/>
</dbReference>
<keyword evidence="9" id="KW-0539">Nucleus</keyword>
<dbReference type="InterPro" id="IPR007728">
    <property type="entry name" value="Pre-SET_dom"/>
</dbReference>
<protein>
    <recommendedName>
        <fullName evidence="18">Histone-lysine N-methyltransferase SUV39H2</fullName>
    </recommendedName>
</protein>
<dbReference type="SUPFAM" id="SSF54160">
    <property type="entry name" value="Chromo domain-like"/>
    <property type="match status" value="1"/>
</dbReference>
<feature type="region of interest" description="Disordered" evidence="11">
    <location>
        <begin position="320"/>
        <end position="364"/>
    </location>
</feature>
<evidence type="ECO:0000259" key="12">
    <source>
        <dbReference type="PROSITE" id="PS50013"/>
    </source>
</evidence>
<evidence type="ECO:0000256" key="2">
    <source>
        <dbReference type="ARBA" id="ARBA00004584"/>
    </source>
</evidence>
<dbReference type="PROSITE" id="PS50280">
    <property type="entry name" value="SET"/>
    <property type="match status" value="1"/>
</dbReference>
<dbReference type="PROSITE" id="PS00598">
    <property type="entry name" value="CHROMO_1"/>
    <property type="match status" value="1"/>
</dbReference>
<dbReference type="SMART" id="SM00508">
    <property type="entry name" value="PostSET"/>
    <property type="match status" value="1"/>
</dbReference>
<keyword evidence="6" id="KW-0949">S-adenosyl-L-methionine</keyword>
<dbReference type="Gene3D" id="2.40.50.40">
    <property type="match status" value="1"/>
</dbReference>
<comment type="subcellular location">
    <subcellularLocation>
        <location evidence="2">Chromosome</location>
        <location evidence="2">Centromere</location>
    </subcellularLocation>
    <subcellularLocation>
        <location evidence="1">Nucleus</location>
    </subcellularLocation>
</comment>
<dbReference type="InterPro" id="IPR046341">
    <property type="entry name" value="SET_dom_sf"/>
</dbReference>
<keyword evidence="17" id="KW-1185">Reference proteome</keyword>